<evidence type="ECO:0000256" key="4">
    <source>
        <dbReference type="ARBA" id="ARBA00023136"/>
    </source>
</evidence>
<dbReference type="GO" id="GO:0022857">
    <property type="term" value="F:transmembrane transporter activity"/>
    <property type="evidence" value="ECO:0007669"/>
    <property type="project" value="InterPro"/>
</dbReference>
<evidence type="ECO:0000313" key="7">
    <source>
        <dbReference type="EMBL" id="UXD22361.1"/>
    </source>
</evidence>
<keyword evidence="2 5" id="KW-0812">Transmembrane</keyword>
<dbReference type="PROSITE" id="PS50850">
    <property type="entry name" value="MFS"/>
    <property type="match status" value="1"/>
</dbReference>
<name>A0A977KCJ2_9CREN</name>
<feature type="transmembrane region" description="Helical" evidence="5">
    <location>
        <begin position="265"/>
        <end position="283"/>
    </location>
</feature>
<dbReference type="InterPro" id="IPR020846">
    <property type="entry name" value="MFS_dom"/>
</dbReference>
<feature type="transmembrane region" description="Helical" evidence="5">
    <location>
        <begin position="235"/>
        <end position="253"/>
    </location>
</feature>
<keyword evidence="3 5" id="KW-1133">Transmembrane helix</keyword>
<dbReference type="SUPFAM" id="SSF103473">
    <property type="entry name" value="MFS general substrate transporter"/>
    <property type="match status" value="1"/>
</dbReference>
<feature type="transmembrane region" description="Helical" evidence="5">
    <location>
        <begin position="131"/>
        <end position="153"/>
    </location>
</feature>
<gene>
    <name evidence="7" type="ORF">IPA_03875</name>
</gene>
<feature type="transmembrane region" description="Helical" evidence="5">
    <location>
        <begin position="159"/>
        <end position="177"/>
    </location>
</feature>
<comment type="subcellular location">
    <subcellularLocation>
        <location evidence="1">Membrane</location>
        <topology evidence="1">Multi-pass membrane protein</topology>
    </subcellularLocation>
</comment>
<organism evidence="7 8">
    <name type="scientific">Ignicoccus pacificus DSM 13166</name>
    <dbReference type="NCBI Taxonomy" id="940294"/>
    <lineage>
        <taxon>Archaea</taxon>
        <taxon>Thermoproteota</taxon>
        <taxon>Thermoprotei</taxon>
        <taxon>Desulfurococcales</taxon>
        <taxon>Desulfurococcaceae</taxon>
        <taxon>Ignicoccus</taxon>
    </lineage>
</organism>
<dbReference type="InterPro" id="IPR011701">
    <property type="entry name" value="MFS"/>
</dbReference>
<dbReference type="Gene3D" id="1.20.1250.20">
    <property type="entry name" value="MFS general substrate transporter like domains"/>
    <property type="match status" value="2"/>
</dbReference>
<evidence type="ECO:0000259" key="6">
    <source>
        <dbReference type="PROSITE" id="PS50850"/>
    </source>
</evidence>
<protein>
    <recommendedName>
        <fullName evidence="6">Major facilitator superfamily (MFS) profile domain-containing protein</fullName>
    </recommendedName>
</protein>
<dbReference type="Pfam" id="PF07690">
    <property type="entry name" value="MFS_1"/>
    <property type="match status" value="1"/>
</dbReference>
<evidence type="ECO:0000256" key="3">
    <source>
        <dbReference type="ARBA" id="ARBA00022989"/>
    </source>
</evidence>
<feature type="transmembrane region" description="Helical" evidence="5">
    <location>
        <begin position="323"/>
        <end position="346"/>
    </location>
</feature>
<feature type="transmembrane region" description="Helical" evidence="5">
    <location>
        <begin position="289"/>
        <end position="311"/>
    </location>
</feature>
<dbReference type="KEGG" id="ipc:IPA_03875"/>
<proteinExistence type="predicted"/>
<feature type="transmembrane region" description="Helical" evidence="5">
    <location>
        <begin position="352"/>
        <end position="372"/>
    </location>
</feature>
<dbReference type="PANTHER" id="PTHR23520">
    <property type="entry name" value="TRANSPORTER, PUTATIVE (AFU_ORTHOLOGUE AFUA_3G04000)-RELATED"/>
    <property type="match status" value="1"/>
</dbReference>
<feature type="transmembrane region" description="Helical" evidence="5">
    <location>
        <begin position="73"/>
        <end position="92"/>
    </location>
</feature>
<accession>A0A977KCJ2</accession>
<dbReference type="GO" id="GO:0016020">
    <property type="term" value="C:membrane"/>
    <property type="evidence" value="ECO:0007669"/>
    <property type="project" value="UniProtKB-SubCell"/>
</dbReference>
<dbReference type="InterPro" id="IPR036259">
    <property type="entry name" value="MFS_trans_sf"/>
</dbReference>
<dbReference type="AlphaFoldDB" id="A0A977KCJ2"/>
<feature type="transmembrane region" description="Helical" evidence="5">
    <location>
        <begin position="98"/>
        <end position="119"/>
    </location>
</feature>
<evidence type="ECO:0000313" key="8">
    <source>
        <dbReference type="Proteomes" id="UP001063698"/>
    </source>
</evidence>
<feature type="domain" description="Major facilitator superfamily (MFS) profile" evidence="6">
    <location>
        <begin position="198"/>
        <end position="384"/>
    </location>
</feature>
<reference evidence="7" key="1">
    <citation type="submission" date="2013-11" db="EMBL/GenBank/DDBJ databases">
        <title>Comparative genomics of Ignicoccus.</title>
        <authorList>
            <person name="Podar M."/>
        </authorList>
    </citation>
    <scope>NUCLEOTIDE SEQUENCE</scope>
    <source>
        <strain evidence="7">DSM 13166</strain>
    </source>
</reference>
<keyword evidence="4 5" id="KW-0472">Membrane</keyword>
<evidence type="ECO:0000256" key="5">
    <source>
        <dbReference type="SAM" id="Phobius"/>
    </source>
</evidence>
<dbReference type="InterPro" id="IPR001958">
    <property type="entry name" value="Tet-R_TetA/multi-R_MdtG-like"/>
</dbReference>
<dbReference type="Proteomes" id="UP001063698">
    <property type="component" value="Chromosome"/>
</dbReference>
<sequence>MVLATFRATLRALYVYSAIIAVAGSVLYSVFAPYAKSVGIGPFEYGILTAILTLVGMLSAPIWGYLSDKVDPRLLLAIASFTGSSIFLFLLIKAKWAYYMAAMMAGVTVGSSAVSQGLVGKLAEDKDKGFAYLQFSNLIGGALGALLVLTGLFSNYNQAFAFGAMVMIFSLAPLAFMKRVSFKVSMPKLSELKALPRAVYYIFAFQLILAIGAAAGVWMIDYYFVKKYNVGMRSVGLYVFLRQTSIALMTLLVPDLSKREGRLKAYFLLAIPATVLTFMVTLVNDFYLALALIIARGALINAGNPIIDAILADFTPKEIMGTVMGILTTLNAMGATLGRLIGGYLMEIDVELPLRFTALMYALGIGELGLTIGRRSKARTSEVR</sequence>
<dbReference type="PRINTS" id="PR01035">
    <property type="entry name" value="TCRTETA"/>
</dbReference>
<evidence type="ECO:0000256" key="1">
    <source>
        <dbReference type="ARBA" id="ARBA00004141"/>
    </source>
</evidence>
<feature type="transmembrane region" description="Helical" evidence="5">
    <location>
        <begin position="43"/>
        <end position="66"/>
    </location>
</feature>
<keyword evidence="8" id="KW-1185">Reference proteome</keyword>
<evidence type="ECO:0000256" key="2">
    <source>
        <dbReference type="ARBA" id="ARBA00022692"/>
    </source>
</evidence>
<dbReference type="PANTHER" id="PTHR23520:SF5">
    <property type="entry name" value="TRANSPORTER, PUTATIVE (AFU_ORTHOLOGUE AFUA_3G04000)-RELATED"/>
    <property type="match status" value="1"/>
</dbReference>
<feature type="transmembrane region" description="Helical" evidence="5">
    <location>
        <begin position="198"/>
        <end position="220"/>
    </location>
</feature>
<feature type="transmembrane region" description="Helical" evidence="5">
    <location>
        <begin position="12"/>
        <end position="31"/>
    </location>
</feature>
<dbReference type="EMBL" id="CP006868">
    <property type="protein sequence ID" value="UXD22361.1"/>
    <property type="molecule type" value="Genomic_DNA"/>
</dbReference>